<keyword evidence="2" id="KW-1185">Reference proteome</keyword>
<name>A0A5B7I2N3_PORTR</name>
<dbReference type="EMBL" id="VSRR010049577">
    <property type="protein sequence ID" value="MPC78870.1"/>
    <property type="molecule type" value="Genomic_DNA"/>
</dbReference>
<organism evidence="1 2">
    <name type="scientific">Portunus trituberculatus</name>
    <name type="common">Swimming crab</name>
    <name type="synonym">Neptunus trituberculatus</name>
    <dbReference type="NCBI Taxonomy" id="210409"/>
    <lineage>
        <taxon>Eukaryota</taxon>
        <taxon>Metazoa</taxon>
        <taxon>Ecdysozoa</taxon>
        <taxon>Arthropoda</taxon>
        <taxon>Crustacea</taxon>
        <taxon>Multicrustacea</taxon>
        <taxon>Malacostraca</taxon>
        <taxon>Eumalacostraca</taxon>
        <taxon>Eucarida</taxon>
        <taxon>Decapoda</taxon>
        <taxon>Pleocyemata</taxon>
        <taxon>Brachyura</taxon>
        <taxon>Eubrachyura</taxon>
        <taxon>Portunoidea</taxon>
        <taxon>Portunidae</taxon>
        <taxon>Portuninae</taxon>
        <taxon>Portunus</taxon>
    </lineage>
</organism>
<evidence type="ECO:0000313" key="1">
    <source>
        <dbReference type="EMBL" id="MPC78870.1"/>
    </source>
</evidence>
<comment type="caution">
    <text evidence="1">The sequence shown here is derived from an EMBL/GenBank/DDBJ whole genome shotgun (WGS) entry which is preliminary data.</text>
</comment>
<dbReference type="AlphaFoldDB" id="A0A5B7I2N3"/>
<accession>A0A5B7I2N3</accession>
<sequence>MKQWSNMKACRTDGRAVRRALRFTAGDTTRPEFCLVSQATFPELLSERITRDANFEEQSVDNIRNCGFDLLHDTKTITQV</sequence>
<evidence type="ECO:0000313" key="2">
    <source>
        <dbReference type="Proteomes" id="UP000324222"/>
    </source>
</evidence>
<dbReference type="Proteomes" id="UP000324222">
    <property type="component" value="Unassembled WGS sequence"/>
</dbReference>
<reference evidence="1 2" key="1">
    <citation type="submission" date="2019-05" db="EMBL/GenBank/DDBJ databases">
        <title>Another draft genome of Portunus trituberculatus and its Hox gene families provides insights of decapod evolution.</title>
        <authorList>
            <person name="Jeong J.-H."/>
            <person name="Song I."/>
            <person name="Kim S."/>
            <person name="Choi T."/>
            <person name="Kim D."/>
            <person name="Ryu S."/>
            <person name="Kim W."/>
        </authorList>
    </citation>
    <scope>NUCLEOTIDE SEQUENCE [LARGE SCALE GENOMIC DNA]</scope>
    <source>
        <tissue evidence="1">Muscle</tissue>
    </source>
</reference>
<gene>
    <name evidence="1" type="ORF">E2C01_073372</name>
</gene>
<proteinExistence type="predicted"/>
<protein>
    <submittedName>
        <fullName evidence="1">Uncharacterized protein</fullName>
    </submittedName>
</protein>